<keyword evidence="1" id="KW-0472">Membrane</keyword>
<evidence type="ECO:0000313" key="2">
    <source>
        <dbReference type="EMBL" id="KAH6660396.1"/>
    </source>
</evidence>
<dbReference type="GeneID" id="70125989"/>
<proteinExistence type="predicted"/>
<accession>A0A9P8UYK6</accession>
<protein>
    <submittedName>
        <fullName evidence="2">Uncharacterized protein</fullName>
    </submittedName>
</protein>
<sequence length="83" mass="9268">MVAGESITTGVSMGEVFFFFFFPSKLCTDFIRTLSLLPGFMISIVTQTLLGLAWFKSFLSFDEEDAESRCQKVPLKTKACVPL</sequence>
<dbReference type="RefSeq" id="XP_045964527.1">
    <property type="nucleotide sequence ID" value="XM_046097097.1"/>
</dbReference>
<name>A0A9P8UYK6_9PEZI</name>
<keyword evidence="3" id="KW-1185">Reference proteome</keyword>
<feature type="transmembrane region" description="Helical" evidence="1">
    <location>
        <begin position="34"/>
        <end position="55"/>
    </location>
</feature>
<keyword evidence="1" id="KW-1133">Transmembrane helix</keyword>
<gene>
    <name evidence="2" type="ORF">BKA67DRAFT_50311</name>
</gene>
<organism evidence="2 3">
    <name type="scientific">Truncatella angustata</name>
    <dbReference type="NCBI Taxonomy" id="152316"/>
    <lineage>
        <taxon>Eukaryota</taxon>
        <taxon>Fungi</taxon>
        <taxon>Dikarya</taxon>
        <taxon>Ascomycota</taxon>
        <taxon>Pezizomycotina</taxon>
        <taxon>Sordariomycetes</taxon>
        <taxon>Xylariomycetidae</taxon>
        <taxon>Amphisphaeriales</taxon>
        <taxon>Sporocadaceae</taxon>
        <taxon>Truncatella</taxon>
    </lineage>
</organism>
<evidence type="ECO:0000313" key="3">
    <source>
        <dbReference type="Proteomes" id="UP000758603"/>
    </source>
</evidence>
<dbReference type="Proteomes" id="UP000758603">
    <property type="component" value="Unassembled WGS sequence"/>
</dbReference>
<dbReference type="EMBL" id="JAGPXC010000001">
    <property type="protein sequence ID" value="KAH6660396.1"/>
    <property type="molecule type" value="Genomic_DNA"/>
</dbReference>
<reference evidence="2" key="1">
    <citation type="journal article" date="2021" name="Nat. Commun.">
        <title>Genetic determinants of endophytism in the Arabidopsis root mycobiome.</title>
        <authorList>
            <person name="Mesny F."/>
            <person name="Miyauchi S."/>
            <person name="Thiergart T."/>
            <person name="Pickel B."/>
            <person name="Atanasova L."/>
            <person name="Karlsson M."/>
            <person name="Huettel B."/>
            <person name="Barry K.W."/>
            <person name="Haridas S."/>
            <person name="Chen C."/>
            <person name="Bauer D."/>
            <person name="Andreopoulos W."/>
            <person name="Pangilinan J."/>
            <person name="LaButti K."/>
            <person name="Riley R."/>
            <person name="Lipzen A."/>
            <person name="Clum A."/>
            <person name="Drula E."/>
            <person name="Henrissat B."/>
            <person name="Kohler A."/>
            <person name="Grigoriev I.V."/>
            <person name="Martin F.M."/>
            <person name="Hacquard S."/>
        </authorList>
    </citation>
    <scope>NUCLEOTIDE SEQUENCE</scope>
    <source>
        <strain evidence="2">MPI-SDFR-AT-0073</strain>
    </source>
</reference>
<dbReference type="AlphaFoldDB" id="A0A9P8UYK6"/>
<evidence type="ECO:0000256" key="1">
    <source>
        <dbReference type="SAM" id="Phobius"/>
    </source>
</evidence>
<comment type="caution">
    <text evidence="2">The sequence shown here is derived from an EMBL/GenBank/DDBJ whole genome shotgun (WGS) entry which is preliminary data.</text>
</comment>
<keyword evidence="1" id="KW-0812">Transmembrane</keyword>
<feature type="transmembrane region" description="Helical" evidence="1">
    <location>
        <begin position="6"/>
        <end position="22"/>
    </location>
</feature>